<dbReference type="AlphaFoldDB" id="W6MQM6"/>
<reference evidence="2" key="1">
    <citation type="submission" date="2013-12" db="EMBL/GenBank/DDBJ databases">
        <authorList>
            <person name="Genoscope - CEA"/>
        </authorList>
    </citation>
    <scope>NUCLEOTIDE SEQUENCE</scope>
    <source>
        <strain evidence="2">CBS 1993</strain>
    </source>
</reference>
<feature type="region of interest" description="Disordered" evidence="1">
    <location>
        <begin position="383"/>
        <end position="422"/>
    </location>
</feature>
<dbReference type="HOGENOM" id="CLU_650631_0_0_1"/>
<reference evidence="2" key="2">
    <citation type="submission" date="2014-02" db="EMBL/GenBank/DDBJ databases">
        <title>Complete DNA sequence of /Kuraishia capsulata/ illustrates novel genomic features among budding yeasts (/Saccharomycotina/).</title>
        <authorList>
            <person name="Morales L."/>
            <person name="Noel B."/>
            <person name="Porcel B."/>
            <person name="Marcet-Houben M."/>
            <person name="Hullo M-F."/>
            <person name="Sacerdot C."/>
            <person name="Tekaia F."/>
            <person name="Leh-Louis V."/>
            <person name="Despons L."/>
            <person name="Khanna V."/>
            <person name="Aury J-M."/>
            <person name="Barbe V."/>
            <person name="Couloux A."/>
            <person name="Labadie K."/>
            <person name="Pelletier E."/>
            <person name="Souciet J-L."/>
            <person name="Boekhout T."/>
            <person name="Gabaldon T."/>
            <person name="Wincker P."/>
            <person name="Dujon B."/>
        </authorList>
    </citation>
    <scope>NUCLEOTIDE SEQUENCE</scope>
    <source>
        <strain evidence="2">CBS 1993</strain>
    </source>
</reference>
<feature type="compositionally biased region" description="Polar residues" evidence="1">
    <location>
        <begin position="177"/>
        <end position="192"/>
    </location>
</feature>
<dbReference type="Proteomes" id="UP000019384">
    <property type="component" value="Unassembled WGS sequence"/>
</dbReference>
<dbReference type="EMBL" id="HG793128">
    <property type="protein sequence ID" value="CDK27562.1"/>
    <property type="molecule type" value="Genomic_DNA"/>
</dbReference>
<keyword evidence="3" id="KW-1185">Reference proteome</keyword>
<proteinExistence type="predicted"/>
<evidence type="ECO:0000313" key="2">
    <source>
        <dbReference type="EMBL" id="CDK27562.1"/>
    </source>
</evidence>
<accession>W6MQM6</accession>
<organism evidence="2 3">
    <name type="scientific">Kuraishia capsulata CBS 1993</name>
    <dbReference type="NCBI Taxonomy" id="1382522"/>
    <lineage>
        <taxon>Eukaryota</taxon>
        <taxon>Fungi</taxon>
        <taxon>Dikarya</taxon>
        <taxon>Ascomycota</taxon>
        <taxon>Saccharomycotina</taxon>
        <taxon>Pichiomycetes</taxon>
        <taxon>Pichiales</taxon>
        <taxon>Pichiaceae</taxon>
        <taxon>Kuraishia</taxon>
    </lineage>
</organism>
<evidence type="ECO:0000256" key="1">
    <source>
        <dbReference type="SAM" id="MobiDB-lite"/>
    </source>
</evidence>
<dbReference type="RefSeq" id="XP_022459555.1">
    <property type="nucleotide sequence ID" value="XM_022601965.1"/>
</dbReference>
<feature type="region of interest" description="Disordered" evidence="1">
    <location>
        <begin position="176"/>
        <end position="217"/>
    </location>
</feature>
<evidence type="ECO:0000313" key="3">
    <source>
        <dbReference type="Proteomes" id="UP000019384"/>
    </source>
</evidence>
<sequence length="422" mass="47523">MARKLTFFVASKVDSIATARALLLQTPMVTTEFLGKLDPEKLEHNFDKNMPRMSDFVPDEQYMPDEKRRRLFENVRVIVKTESLHLSLSHVLEGLNAEIINYEDGMNLENAILVSSNPLDGFADLQMLIQAIKNVDLDYVQPRARPTRRRIMAEYTVQDTLDVMFGGEVADTKKVQVPSSQPVFDSNESVPASNDKGEADSEVLQQEEAVSSEKKVLTAQATSLKHKHNIAEAIRMTKQIRKESQQKDSQILTGPDSLEEPKISVTVEPAILIRPQKVSDGHQDRVSHNGNVKNFKRFRKTGKKCTGGQWDGSRVFLNLVEFNVNPNSISTKDKEFLEGFAESFNESIQDLDKQMQPQKSLHTKRRPQQAAVLIGKKPRSATPLFVEEDDDIETNSVAGISPGMSINDNDDDHTPKFRFSRG</sequence>
<name>W6MQM6_9ASCO</name>
<gene>
    <name evidence="2" type="ORF">KUCA_T00003540001</name>
</gene>
<evidence type="ECO:0008006" key="4">
    <source>
        <dbReference type="Google" id="ProtNLM"/>
    </source>
</evidence>
<dbReference type="GeneID" id="34520943"/>
<protein>
    <recommendedName>
        <fullName evidence="4">Nibrin second BRCT domain-containing protein</fullName>
    </recommendedName>
</protein>